<gene>
    <name evidence="10" type="primary">nfi</name>
    <name evidence="11" type="ORF">BU52_02540</name>
</gene>
<dbReference type="GO" id="GO:0043737">
    <property type="term" value="F:deoxyribonuclease V activity"/>
    <property type="evidence" value="ECO:0007669"/>
    <property type="project" value="UniProtKB-UniRule"/>
</dbReference>
<comment type="function">
    <text evidence="10">DNA repair enzyme involved in the repair of deaminated bases. Selectively cleaves double-stranded DNA at the second phosphodiester bond 3' to a deoxyinosine leaving behind the intact lesion on the nicked DNA.</text>
</comment>
<dbReference type="InterPro" id="IPR007581">
    <property type="entry name" value="Endonuclease-V"/>
</dbReference>
<comment type="caution">
    <text evidence="11">The sequence shown here is derived from an EMBL/GenBank/DDBJ whole genome shotgun (WGS) entry which is preliminary data.</text>
</comment>
<dbReference type="GO" id="GO:0005737">
    <property type="term" value="C:cytoplasm"/>
    <property type="evidence" value="ECO:0007669"/>
    <property type="project" value="UniProtKB-SubCell"/>
</dbReference>
<dbReference type="GO" id="GO:0016891">
    <property type="term" value="F:RNA endonuclease activity producing 5'-phosphomonoesters, hydrolytic mechanism"/>
    <property type="evidence" value="ECO:0007669"/>
    <property type="project" value="TreeGrafter"/>
</dbReference>
<feature type="binding site" evidence="10">
    <location>
        <position position="46"/>
    </location>
    <ligand>
        <name>Mg(2+)</name>
        <dbReference type="ChEBI" id="CHEBI:18420"/>
    </ligand>
</feature>
<evidence type="ECO:0000256" key="8">
    <source>
        <dbReference type="ARBA" id="ARBA00022842"/>
    </source>
</evidence>
<dbReference type="HAMAP" id="MF_00801">
    <property type="entry name" value="Endonuclease_5"/>
    <property type="match status" value="1"/>
</dbReference>
<comment type="subcellular location">
    <subcellularLocation>
        <location evidence="1 10">Cytoplasm</location>
    </subcellularLocation>
</comment>
<dbReference type="Proteomes" id="UP000028341">
    <property type="component" value="Unassembled WGS sequence"/>
</dbReference>
<feature type="site" description="Interaction with target DNA" evidence="10">
    <location>
        <position position="84"/>
    </location>
</feature>
<dbReference type="AlphaFoldDB" id="A0A081XZH5"/>
<keyword evidence="7 10" id="KW-0378">Hydrolase</keyword>
<evidence type="ECO:0000256" key="9">
    <source>
        <dbReference type="ARBA" id="ARBA00023204"/>
    </source>
</evidence>
<keyword evidence="5 10" id="KW-0255">Endonuclease</keyword>
<evidence type="ECO:0000256" key="6">
    <source>
        <dbReference type="ARBA" id="ARBA00022763"/>
    </source>
</evidence>
<organism evidence="11 12">
    <name type="scientific">Streptomyces toyocaensis</name>
    <dbReference type="NCBI Taxonomy" id="55952"/>
    <lineage>
        <taxon>Bacteria</taxon>
        <taxon>Bacillati</taxon>
        <taxon>Actinomycetota</taxon>
        <taxon>Actinomycetes</taxon>
        <taxon>Kitasatosporales</taxon>
        <taxon>Streptomycetaceae</taxon>
        <taxon>Streptomyces</taxon>
    </lineage>
</organism>
<evidence type="ECO:0000256" key="1">
    <source>
        <dbReference type="ARBA" id="ARBA00004496"/>
    </source>
</evidence>
<evidence type="ECO:0000313" key="12">
    <source>
        <dbReference type="Proteomes" id="UP000028341"/>
    </source>
</evidence>
<sequence>MTTVRTPADWPVTEEEARAVQDRLRTRVVRDEPGPPPGTGRVTGVDVAYDDERDVVAAAAVVLDAATLDVVAESTAVGRVPFPYVPGLLAFREIPAVLAALDALPCPPGLLVCDGYGLAHPRRFGLASHLGVLTGLPTIGVAKNPFTFTHEEPDPPRGSSSPLLAGSEEVGRALRTRHAVKPVFVSVGHRVSLDNACAHTLALAPRYRLPETTRRADALCRRALAGAAPAGHSVRGECGA</sequence>
<evidence type="ECO:0000256" key="4">
    <source>
        <dbReference type="ARBA" id="ARBA00022723"/>
    </source>
</evidence>
<name>A0A081XZH5_STRTO</name>
<comment type="similarity">
    <text evidence="10">Belongs to the endonuclease V family.</text>
</comment>
<comment type="cofactor">
    <cofactor evidence="10">
        <name>Mg(2+)</name>
        <dbReference type="ChEBI" id="CHEBI:18420"/>
    </cofactor>
</comment>
<accession>A0A081XZH5</accession>
<keyword evidence="6 10" id="KW-0227">DNA damage</keyword>
<dbReference type="Pfam" id="PF04493">
    <property type="entry name" value="Endonuclease_5"/>
    <property type="match status" value="1"/>
</dbReference>
<keyword evidence="3 10" id="KW-0540">Nuclease</keyword>
<dbReference type="PANTHER" id="PTHR28511">
    <property type="entry name" value="ENDONUCLEASE V"/>
    <property type="match status" value="1"/>
</dbReference>
<keyword evidence="12" id="KW-1185">Reference proteome</keyword>
<dbReference type="GO" id="GO:0000287">
    <property type="term" value="F:magnesium ion binding"/>
    <property type="evidence" value="ECO:0007669"/>
    <property type="project" value="UniProtKB-UniRule"/>
</dbReference>
<proteinExistence type="inferred from homology"/>
<evidence type="ECO:0000256" key="7">
    <source>
        <dbReference type="ARBA" id="ARBA00022801"/>
    </source>
</evidence>
<keyword evidence="2 10" id="KW-0963">Cytoplasm</keyword>
<dbReference type="EC" id="3.1.21.7" evidence="10"/>
<dbReference type="RefSeq" id="WP_037927027.1">
    <property type="nucleotide sequence ID" value="NZ_JBFADL010000003.1"/>
</dbReference>
<reference evidence="11 12" key="1">
    <citation type="submission" date="2014-02" db="EMBL/GenBank/DDBJ databases">
        <title>The genome announcement of Streptomyces toyocaensis NRRL15009.</title>
        <authorList>
            <person name="Hong H.-J."/>
            <person name="Kwun M.J."/>
        </authorList>
    </citation>
    <scope>NUCLEOTIDE SEQUENCE [LARGE SCALE GENOMIC DNA]</scope>
    <source>
        <strain evidence="11 12">NRRL 15009</strain>
    </source>
</reference>
<dbReference type="FunFam" id="3.30.2170.10:FF:000007">
    <property type="entry name" value="Endonuclease V"/>
    <property type="match status" value="1"/>
</dbReference>
<keyword evidence="9 10" id="KW-0234">DNA repair</keyword>
<dbReference type="GO" id="GO:0003727">
    <property type="term" value="F:single-stranded RNA binding"/>
    <property type="evidence" value="ECO:0007669"/>
    <property type="project" value="TreeGrafter"/>
</dbReference>
<evidence type="ECO:0000313" key="11">
    <source>
        <dbReference type="EMBL" id="KES08948.1"/>
    </source>
</evidence>
<dbReference type="OrthoDB" id="9790916at2"/>
<evidence type="ECO:0000256" key="10">
    <source>
        <dbReference type="HAMAP-Rule" id="MF_00801"/>
    </source>
</evidence>
<dbReference type="Gene3D" id="3.30.2170.10">
    <property type="entry name" value="archaeoglobus fulgidus dsm 4304 superfamily"/>
    <property type="match status" value="1"/>
</dbReference>
<feature type="binding site" evidence="10">
    <location>
        <position position="114"/>
    </location>
    <ligand>
        <name>Mg(2+)</name>
        <dbReference type="ChEBI" id="CHEBI:18420"/>
    </ligand>
</feature>
<dbReference type="CDD" id="cd06559">
    <property type="entry name" value="Endonuclease_V"/>
    <property type="match status" value="1"/>
</dbReference>
<dbReference type="GO" id="GO:0006281">
    <property type="term" value="P:DNA repair"/>
    <property type="evidence" value="ECO:0007669"/>
    <property type="project" value="UniProtKB-UniRule"/>
</dbReference>
<evidence type="ECO:0000256" key="2">
    <source>
        <dbReference type="ARBA" id="ARBA00022490"/>
    </source>
</evidence>
<keyword evidence="8 10" id="KW-0460">Magnesium</keyword>
<dbReference type="EMBL" id="JFCB01000001">
    <property type="protein sequence ID" value="KES08948.1"/>
    <property type="molecule type" value="Genomic_DNA"/>
</dbReference>
<evidence type="ECO:0000256" key="3">
    <source>
        <dbReference type="ARBA" id="ARBA00022722"/>
    </source>
</evidence>
<dbReference type="STRING" id="55952.BU52_02540"/>
<dbReference type="eggNOG" id="COG1515">
    <property type="taxonomic scope" value="Bacteria"/>
</dbReference>
<comment type="catalytic activity">
    <reaction evidence="10">
        <text>Endonucleolytic cleavage at apurinic or apyrimidinic sites to products with a 5'-phosphate.</text>
        <dbReference type="EC" id="3.1.21.7"/>
    </reaction>
</comment>
<dbReference type="PANTHER" id="PTHR28511:SF1">
    <property type="entry name" value="ENDONUCLEASE V"/>
    <property type="match status" value="1"/>
</dbReference>
<evidence type="ECO:0000256" key="5">
    <source>
        <dbReference type="ARBA" id="ARBA00022759"/>
    </source>
</evidence>
<protein>
    <recommendedName>
        <fullName evidence="10">Endonuclease V</fullName>
        <ecNumber evidence="10">3.1.21.7</ecNumber>
    </recommendedName>
    <alternativeName>
        <fullName evidence="10">Deoxyinosine 3'endonuclease</fullName>
    </alternativeName>
    <alternativeName>
        <fullName evidence="10">Deoxyribonuclease V</fullName>
        <shortName evidence="10">DNase V</shortName>
    </alternativeName>
</protein>
<keyword evidence="4 10" id="KW-0479">Metal-binding</keyword>